<organism evidence="1 2">
    <name type="scientific">Trichomonascus ciferrii</name>
    <dbReference type="NCBI Taxonomy" id="44093"/>
    <lineage>
        <taxon>Eukaryota</taxon>
        <taxon>Fungi</taxon>
        <taxon>Dikarya</taxon>
        <taxon>Ascomycota</taxon>
        <taxon>Saccharomycotina</taxon>
        <taxon>Dipodascomycetes</taxon>
        <taxon>Dipodascales</taxon>
        <taxon>Trichomonascaceae</taxon>
        <taxon>Trichomonascus</taxon>
        <taxon>Trichomonascus ciferrii complex</taxon>
    </lineage>
</organism>
<dbReference type="Proteomes" id="UP000761534">
    <property type="component" value="Unassembled WGS sequence"/>
</dbReference>
<reference evidence="1" key="1">
    <citation type="journal article" date="2019" name="G3 (Bethesda)">
        <title>Genome Assemblies of Two Rare Opportunistic Yeast Pathogens: Diutina rugosa (syn. Candida rugosa) and Trichomonascus ciferrii (syn. Candida ciferrii).</title>
        <authorList>
            <person name="Mixao V."/>
            <person name="Saus E."/>
            <person name="Hansen A.P."/>
            <person name="Lass-Florl C."/>
            <person name="Gabaldon T."/>
        </authorList>
    </citation>
    <scope>NUCLEOTIDE SEQUENCE</scope>
    <source>
        <strain evidence="1">CBS 4856</strain>
    </source>
</reference>
<name>A0A642V011_9ASCO</name>
<evidence type="ECO:0000313" key="2">
    <source>
        <dbReference type="Proteomes" id="UP000761534"/>
    </source>
</evidence>
<evidence type="ECO:0000313" key="1">
    <source>
        <dbReference type="EMBL" id="KAA8909278.1"/>
    </source>
</evidence>
<proteinExistence type="predicted"/>
<dbReference type="OrthoDB" id="191139at2759"/>
<dbReference type="VEuPathDB" id="FungiDB:TRICI_004590"/>
<dbReference type="AlphaFoldDB" id="A0A642V011"/>
<sequence>MQSARQIERVPLGEVGEESVDVDNAVLDPKAVDLDERIEVDARAHVVLDKTHRAGAQMTQRGVVVRILLHVERVPVLGVRHAEDQVDLGVGPVAGGALAEHAAAIGKCVAYGSMELPQCCTQVFSQLVVYGDVLVASKVLRKVGELLDVPIRAHVQIQYTVFVLFNGASQSHGGAGGWPPAKPSPDVRGGLAETVKAVAKYGTPLVIFTGRKQEIIQETIRNIEKNVMNTAMNGVVMDLAPFEAIKQSVSEIKPLVDHPVVGL</sequence>
<gene>
    <name evidence="1" type="ORF">TRICI_004590</name>
</gene>
<protein>
    <submittedName>
        <fullName evidence="1">Uncharacterized protein</fullName>
    </submittedName>
</protein>
<accession>A0A642V011</accession>
<keyword evidence="2" id="KW-1185">Reference proteome</keyword>
<dbReference type="EMBL" id="SWFS01000345">
    <property type="protein sequence ID" value="KAA8909278.1"/>
    <property type="molecule type" value="Genomic_DNA"/>
</dbReference>
<comment type="caution">
    <text evidence="1">The sequence shown here is derived from an EMBL/GenBank/DDBJ whole genome shotgun (WGS) entry which is preliminary data.</text>
</comment>